<accession>A0ABU6G183</accession>
<dbReference type="SUPFAM" id="SSF56091">
    <property type="entry name" value="DNA ligase/mRNA capping enzyme, catalytic domain"/>
    <property type="match status" value="1"/>
</dbReference>
<proteinExistence type="predicted"/>
<dbReference type="EMBL" id="JARLKY010000026">
    <property type="protein sequence ID" value="MEC0227921.1"/>
    <property type="molecule type" value="Genomic_DNA"/>
</dbReference>
<dbReference type="Proteomes" id="UP001338137">
    <property type="component" value="Unassembled WGS sequence"/>
</dbReference>
<dbReference type="RefSeq" id="WP_326072212.1">
    <property type="nucleotide sequence ID" value="NZ_JARLKY010000026.1"/>
</dbReference>
<reference evidence="1 2" key="1">
    <citation type="submission" date="2023-03" db="EMBL/GenBank/DDBJ databases">
        <title>Bacillus Genome Sequencing.</title>
        <authorList>
            <person name="Dunlap C."/>
        </authorList>
    </citation>
    <scope>NUCLEOTIDE SEQUENCE [LARGE SCALE GENOMIC DNA]</scope>
    <source>
        <strain evidence="1 2">BD-533</strain>
    </source>
</reference>
<comment type="caution">
    <text evidence="1">The sequence shown here is derived from an EMBL/GenBank/DDBJ whole genome shotgun (WGS) entry which is preliminary data.</text>
</comment>
<organism evidence="1 2">
    <name type="scientific">Paenibacillus alba</name>
    <dbReference type="NCBI Taxonomy" id="1197127"/>
    <lineage>
        <taxon>Bacteria</taxon>
        <taxon>Bacillati</taxon>
        <taxon>Bacillota</taxon>
        <taxon>Bacilli</taxon>
        <taxon>Bacillales</taxon>
        <taxon>Paenibacillaceae</taxon>
        <taxon>Paenibacillus</taxon>
    </lineage>
</organism>
<evidence type="ECO:0000313" key="1">
    <source>
        <dbReference type="EMBL" id="MEC0227921.1"/>
    </source>
</evidence>
<keyword evidence="2" id="KW-1185">Reference proteome</keyword>
<protein>
    <submittedName>
        <fullName evidence="1">Uncharacterized protein</fullName>
    </submittedName>
</protein>
<evidence type="ECO:0000313" key="2">
    <source>
        <dbReference type="Proteomes" id="UP001338137"/>
    </source>
</evidence>
<name>A0ABU6G183_9BACL</name>
<gene>
    <name evidence="1" type="ORF">P4I72_12365</name>
</gene>
<sequence length="75" mass="8233">MIVSNLDELNLYTKNTNATSKYPELHNPPIPKGTILDGEVVVLDEKGRLISKHATLGSGQERAKGALLYSWLLIS</sequence>